<name>A0A1X2IGL4_9FUNG</name>
<reference evidence="2 3" key="1">
    <citation type="submission" date="2016-07" db="EMBL/GenBank/DDBJ databases">
        <title>Pervasive Adenine N6-methylation of Active Genes in Fungi.</title>
        <authorList>
            <consortium name="DOE Joint Genome Institute"/>
            <person name="Mondo S.J."/>
            <person name="Dannebaum R.O."/>
            <person name="Kuo R.C."/>
            <person name="Labutti K."/>
            <person name="Haridas S."/>
            <person name="Kuo A."/>
            <person name="Salamov A."/>
            <person name="Ahrendt S.R."/>
            <person name="Lipzen A."/>
            <person name="Sullivan W."/>
            <person name="Andreopoulos W.B."/>
            <person name="Clum A."/>
            <person name="Lindquist E."/>
            <person name="Daum C."/>
            <person name="Ramamoorthy G.K."/>
            <person name="Gryganskyi A."/>
            <person name="Culley D."/>
            <person name="Magnuson J.K."/>
            <person name="James T.Y."/>
            <person name="O'Malley M.A."/>
            <person name="Stajich J.E."/>
            <person name="Spatafora J.W."/>
            <person name="Visel A."/>
            <person name="Grigoriev I.V."/>
        </authorList>
    </citation>
    <scope>NUCLEOTIDE SEQUENCE [LARGE SCALE GENOMIC DNA]</scope>
    <source>
        <strain evidence="2 3">NRRL 1336</strain>
    </source>
</reference>
<feature type="compositionally biased region" description="Basic and acidic residues" evidence="1">
    <location>
        <begin position="93"/>
        <end position="104"/>
    </location>
</feature>
<feature type="compositionally biased region" description="Low complexity" evidence="1">
    <location>
        <begin position="246"/>
        <end position="262"/>
    </location>
</feature>
<gene>
    <name evidence="2" type="ORF">BCR42DRAFT_491309</name>
</gene>
<protein>
    <submittedName>
        <fullName evidence="2">Uncharacterized protein</fullName>
    </submittedName>
</protein>
<dbReference type="Proteomes" id="UP000193560">
    <property type="component" value="Unassembled WGS sequence"/>
</dbReference>
<feature type="region of interest" description="Disordered" evidence="1">
    <location>
        <begin position="148"/>
        <end position="167"/>
    </location>
</feature>
<feature type="region of interest" description="Disordered" evidence="1">
    <location>
        <begin position="185"/>
        <end position="287"/>
    </location>
</feature>
<feature type="compositionally biased region" description="Low complexity" evidence="1">
    <location>
        <begin position="211"/>
        <end position="220"/>
    </location>
</feature>
<feature type="compositionally biased region" description="Polar residues" evidence="1">
    <location>
        <begin position="60"/>
        <end position="82"/>
    </location>
</feature>
<feature type="compositionally biased region" description="Polar residues" evidence="1">
    <location>
        <begin position="192"/>
        <end position="202"/>
    </location>
</feature>
<proteinExistence type="predicted"/>
<keyword evidence="3" id="KW-1185">Reference proteome</keyword>
<accession>A0A1X2IGL4</accession>
<dbReference type="EMBL" id="MCGE01000011">
    <property type="protein sequence ID" value="ORZ16245.1"/>
    <property type="molecule type" value="Genomic_DNA"/>
</dbReference>
<evidence type="ECO:0000256" key="1">
    <source>
        <dbReference type="SAM" id="MobiDB-lite"/>
    </source>
</evidence>
<feature type="compositionally biased region" description="Polar residues" evidence="1">
    <location>
        <begin position="117"/>
        <end position="129"/>
    </location>
</feature>
<dbReference type="AlphaFoldDB" id="A0A1X2IGL4"/>
<feature type="compositionally biased region" description="Basic residues" evidence="1">
    <location>
        <begin position="221"/>
        <end position="230"/>
    </location>
</feature>
<sequence length="352" mass="38133">MTVKSPPSHRPRDPAASSALAKDRPSGSWLLANNPTLAFSSFSSNSSADRPILSARRPTPLTSSNSDTATTAPMMKSPSTGQRTRHKSTTAQKHPEPQPQEKPRCSISFDSEFPTLTGISSPQTPNTADPSPSSSSATQHHVWGNTQRIQHKVKSPAKASWNGNGCDDEDVDNMMEIERLKALVPRKHSHHQGTATVTSSSGGVHRRRVPSSTATATSKAITRKRYRHSPPQKFATIITATPQQDSSSLSSSLSSSTSSILSPSPPLSPITTNVSGTTTKEPVPSSIHQNDVVTKQDQLRFYLFLKRWTGHSVGDHGADSSERQQHHQCHTIISRPLPIGAQRQDADTTHIF</sequence>
<feature type="region of interest" description="Disordered" evidence="1">
    <location>
        <begin position="1"/>
        <end position="141"/>
    </location>
</feature>
<evidence type="ECO:0000313" key="2">
    <source>
        <dbReference type="EMBL" id="ORZ16245.1"/>
    </source>
</evidence>
<evidence type="ECO:0000313" key="3">
    <source>
        <dbReference type="Proteomes" id="UP000193560"/>
    </source>
</evidence>
<feature type="compositionally biased region" description="Polar residues" evidence="1">
    <location>
        <begin position="273"/>
        <end position="287"/>
    </location>
</feature>
<comment type="caution">
    <text evidence="2">The sequence shown here is derived from an EMBL/GenBank/DDBJ whole genome shotgun (WGS) entry which is preliminary data.</text>
</comment>
<organism evidence="2 3">
    <name type="scientific">Absidia repens</name>
    <dbReference type="NCBI Taxonomy" id="90262"/>
    <lineage>
        <taxon>Eukaryota</taxon>
        <taxon>Fungi</taxon>
        <taxon>Fungi incertae sedis</taxon>
        <taxon>Mucoromycota</taxon>
        <taxon>Mucoromycotina</taxon>
        <taxon>Mucoromycetes</taxon>
        <taxon>Mucorales</taxon>
        <taxon>Cunninghamellaceae</taxon>
        <taxon>Absidia</taxon>
    </lineage>
</organism>